<sequence length="450" mass="49735">MSHNVTSPQSPEQDVKGDAEEQFFFMLADGSVLFALSFGLLCCARLVKQNMMEGSRKVWVIDALEVGFWSALWFAFSVSLVVYNKWLLHSWQGGFDFPLIISMAHMFLKYLLSWLVVRCSTKMTDAIPTIPRRVWWLSAVPVGTATALDVAASNASYLYITVTFYTVVKSSSLIFVLFFSILYKLQPCSLSLTLSVFVIGAGVFMASFGDTEFSAIGFGLVLGASAVGGFRWALTQVLMKQIRCSLDAILTIYLISPASALTLVPMALWLEGARFFSSKFLKADLVVLSMLNIFGSGLFAFAMILVELELLRKTSSMTLGVISYVKQILQIGLSVLIFHDKLTALNVIGFLLTLLGMSFYSYIKNRPSETHRTYTVERGNDGLFVFDEQGNDLYSAGRTSQPNAYFSDYGREDESVADELSARVRPLRSHSSSSSGPDPHGPAVTVRKQG</sequence>
<feature type="transmembrane region" description="Helical" evidence="6">
    <location>
        <begin position="215"/>
        <end position="234"/>
    </location>
</feature>
<feature type="transmembrane region" description="Helical" evidence="6">
    <location>
        <begin position="133"/>
        <end position="152"/>
    </location>
</feature>
<feature type="transmembrane region" description="Helical" evidence="6">
    <location>
        <begin position="285"/>
        <end position="306"/>
    </location>
</feature>
<evidence type="ECO:0000256" key="6">
    <source>
        <dbReference type="SAM" id="Phobius"/>
    </source>
</evidence>
<keyword evidence="2 6" id="KW-0812">Transmembrane</keyword>
<evidence type="ECO:0000256" key="4">
    <source>
        <dbReference type="ARBA" id="ARBA00023136"/>
    </source>
</evidence>
<feature type="transmembrane region" description="Helical" evidence="6">
    <location>
        <begin position="23"/>
        <end position="47"/>
    </location>
</feature>
<evidence type="ECO:0000313" key="8">
    <source>
        <dbReference type="EMBL" id="CAK9091814.1"/>
    </source>
</evidence>
<feature type="transmembrane region" description="Helical" evidence="6">
    <location>
        <begin position="190"/>
        <end position="209"/>
    </location>
</feature>
<name>A0ABP0QU36_9DINO</name>
<gene>
    <name evidence="8" type="ORF">SCF082_LOCUS43231</name>
</gene>
<dbReference type="EMBL" id="CAXAMM010040234">
    <property type="protein sequence ID" value="CAK9091814.1"/>
    <property type="molecule type" value="Genomic_DNA"/>
</dbReference>
<dbReference type="PANTHER" id="PTHR11132">
    <property type="entry name" value="SOLUTE CARRIER FAMILY 35"/>
    <property type="match status" value="1"/>
</dbReference>
<feature type="transmembrane region" description="Helical" evidence="6">
    <location>
        <begin position="158"/>
        <end position="183"/>
    </location>
</feature>
<evidence type="ECO:0000256" key="2">
    <source>
        <dbReference type="ARBA" id="ARBA00022692"/>
    </source>
</evidence>
<dbReference type="InterPro" id="IPR004853">
    <property type="entry name" value="Sugar_P_trans_dom"/>
</dbReference>
<feature type="region of interest" description="Disordered" evidence="5">
    <location>
        <begin position="416"/>
        <end position="450"/>
    </location>
</feature>
<evidence type="ECO:0000256" key="5">
    <source>
        <dbReference type="SAM" id="MobiDB-lite"/>
    </source>
</evidence>
<dbReference type="Pfam" id="PF03151">
    <property type="entry name" value="TPT"/>
    <property type="match status" value="1"/>
</dbReference>
<evidence type="ECO:0000256" key="1">
    <source>
        <dbReference type="ARBA" id="ARBA00004141"/>
    </source>
</evidence>
<evidence type="ECO:0000259" key="7">
    <source>
        <dbReference type="Pfam" id="PF03151"/>
    </source>
</evidence>
<organism evidence="8 9">
    <name type="scientific">Durusdinium trenchii</name>
    <dbReference type="NCBI Taxonomy" id="1381693"/>
    <lineage>
        <taxon>Eukaryota</taxon>
        <taxon>Sar</taxon>
        <taxon>Alveolata</taxon>
        <taxon>Dinophyceae</taxon>
        <taxon>Suessiales</taxon>
        <taxon>Symbiodiniaceae</taxon>
        <taxon>Durusdinium</taxon>
    </lineage>
</organism>
<accession>A0ABP0QU36</accession>
<proteinExistence type="predicted"/>
<keyword evidence="3 6" id="KW-1133">Transmembrane helix</keyword>
<feature type="non-terminal residue" evidence="8">
    <location>
        <position position="450"/>
    </location>
</feature>
<dbReference type="InterPro" id="IPR050186">
    <property type="entry name" value="TPT_transporter"/>
</dbReference>
<reference evidence="8 9" key="1">
    <citation type="submission" date="2024-02" db="EMBL/GenBank/DDBJ databases">
        <authorList>
            <person name="Chen Y."/>
            <person name="Shah S."/>
            <person name="Dougan E. K."/>
            <person name="Thang M."/>
            <person name="Chan C."/>
        </authorList>
    </citation>
    <scope>NUCLEOTIDE SEQUENCE [LARGE SCALE GENOMIC DNA]</scope>
</reference>
<protein>
    <submittedName>
        <fullName evidence="8">Solute carrier family 35 member C2 (Ovarian cancer-overexpressed gene 1 protein)</fullName>
    </submittedName>
</protein>
<dbReference type="Proteomes" id="UP001642464">
    <property type="component" value="Unassembled WGS sequence"/>
</dbReference>
<feature type="domain" description="Sugar phosphate transporter" evidence="7">
    <location>
        <begin position="65"/>
        <end position="361"/>
    </location>
</feature>
<feature type="transmembrane region" description="Helical" evidence="6">
    <location>
        <begin position="344"/>
        <end position="363"/>
    </location>
</feature>
<keyword evidence="9" id="KW-1185">Reference proteome</keyword>
<comment type="subcellular location">
    <subcellularLocation>
        <location evidence="1">Membrane</location>
        <topology evidence="1">Multi-pass membrane protein</topology>
    </subcellularLocation>
</comment>
<feature type="transmembrane region" description="Helical" evidence="6">
    <location>
        <begin position="59"/>
        <end position="83"/>
    </location>
</feature>
<feature type="transmembrane region" description="Helical" evidence="6">
    <location>
        <begin position="246"/>
        <end position="270"/>
    </location>
</feature>
<evidence type="ECO:0000313" key="9">
    <source>
        <dbReference type="Proteomes" id="UP001642464"/>
    </source>
</evidence>
<keyword evidence="4 6" id="KW-0472">Membrane</keyword>
<comment type="caution">
    <text evidence="8">The sequence shown here is derived from an EMBL/GenBank/DDBJ whole genome shotgun (WGS) entry which is preliminary data.</text>
</comment>
<evidence type="ECO:0000256" key="3">
    <source>
        <dbReference type="ARBA" id="ARBA00022989"/>
    </source>
</evidence>
<feature type="transmembrane region" description="Helical" evidence="6">
    <location>
        <begin position="95"/>
        <end position="112"/>
    </location>
</feature>
<feature type="transmembrane region" description="Helical" evidence="6">
    <location>
        <begin position="318"/>
        <end position="338"/>
    </location>
</feature>